<dbReference type="InterPro" id="IPR019734">
    <property type="entry name" value="TPR_rpt"/>
</dbReference>
<keyword evidence="2" id="KW-0812">Transmembrane</keyword>
<dbReference type="SUPFAM" id="SSF48452">
    <property type="entry name" value="TPR-like"/>
    <property type="match status" value="1"/>
</dbReference>
<dbReference type="Pfam" id="PF13432">
    <property type="entry name" value="TPR_16"/>
    <property type="match status" value="2"/>
</dbReference>
<dbReference type="PROSITE" id="PS50293">
    <property type="entry name" value="TPR_REGION"/>
    <property type="match status" value="1"/>
</dbReference>
<dbReference type="Gene3D" id="1.25.40.10">
    <property type="entry name" value="Tetratricopeptide repeat domain"/>
    <property type="match status" value="3"/>
</dbReference>
<dbReference type="AlphaFoldDB" id="A0A7V5VED0"/>
<dbReference type="PANTHER" id="PTHR12558">
    <property type="entry name" value="CELL DIVISION CYCLE 16,23,27"/>
    <property type="match status" value="1"/>
</dbReference>
<dbReference type="Pfam" id="PF00515">
    <property type="entry name" value="TPR_1"/>
    <property type="match status" value="1"/>
</dbReference>
<feature type="transmembrane region" description="Helical" evidence="2">
    <location>
        <begin position="45"/>
        <end position="64"/>
    </location>
</feature>
<gene>
    <name evidence="3" type="ORF">ENJ15_02645</name>
</gene>
<evidence type="ECO:0000313" key="3">
    <source>
        <dbReference type="EMBL" id="HHM01882.1"/>
    </source>
</evidence>
<evidence type="ECO:0000256" key="1">
    <source>
        <dbReference type="PROSITE-ProRule" id="PRU00339"/>
    </source>
</evidence>
<evidence type="ECO:0000256" key="2">
    <source>
        <dbReference type="SAM" id="Phobius"/>
    </source>
</evidence>
<name>A0A7V5VED0_CALAY</name>
<dbReference type="InterPro" id="IPR006597">
    <property type="entry name" value="Sel1-like"/>
</dbReference>
<keyword evidence="2" id="KW-1133">Transmembrane helix</keyword>
<dbReference type="PROSITE" id="PS50005">
    <property type="entry name" value="TPR"/>
    <property type="match status" value="2"/>
</dbReference>
<feature type="repeat" description="TPR" evidence="1">
    <location>
        <begin position="280"/>
        <end position="313"/>
    </location>
</feature>
<proteinExistence type="predicted"/>
<dbReference type="PANTHER" id="PTHR12558:SF13">
    <property type="entry name" value="CELL DIVISION CYCLE PROTEIN 27 HOMOLOG"/>
    <property type="match status" value="1"/>
</dbReference>
<feature type="repeat" description="TPR" evidence="1">
    <location>
        <begin position="426"/>
        <end position="459"/>
    </location>
</feature>
<keyword evidence="1" id="KW-0802">TPR repeat</keyword>
<sequence length="523" mass="59931">MSHVISLLSGNIPGGIILALLALLFVNLTLHFLKRSGLIKQRLREKYVLLNALVLLLYSVVWFVTKDAPPLERIVVMPTIGRDSSFVTPTPFALAHLFSENQAAVEAGYIIHPWYWIYQTLQQDHGKARSWSRVARGLNPDFIIHSEKSPSGKIRVRLEQRGGGAAWRREYDAEAWQEKAFLDISREFGWFKSAAPVRDGERRARLKLKLLEKKYDAVIEETRADTSNFMLLLRAEAFVGRGLQKDVDYVKKAYVNEINKDFEQAKGLLIPLIKARRDIYPAAYLLGRMAIRDQDYESAEVYLKKAIADNPYDARIYHALSYLLSSRLEELGLKNRKDVLRRAIRLDPGYTDAVYELANEYFISGSGIENSSGSQSAFNVLHAYLKINRNDPRILSLLATIDLKLSKLDEAEKIYRNLAERFPGDANAWYNLGILYYSKKEYERAIDNFKRAIEIDDSPDAYLYLGLIYHKNGDLDKALYYYRERVKRKNGEDDRFAREALKGIRKVLAARQDSLRSGDNAGS</sequence>
<dbReference type="SMART" id="SM00671">
    <property type="entry name" value="SEL1"/>
    <property type="match status" value="3"/>
</dbReference>
<feature type="transmembrane region" description="Helical" evidence="2">
    <location>
        <begin position="12"/>
        <end position="33"/>
    </location>
</feature>
<comment type="caution">
    <text evidence="3">The sequence shown here is derived from an EMBL/GenBank/DDBJ whole genome shotgun (WGS) entry which is preliminary data.</text>
</comment>
<accession>A0A7V5VED0</accession>
<dbReference type="Proteomes" id="UP000885771">
    <property type="component" value="Unassembled WGS sequence"/>
</dbReference>
<dbReference type="InterPro" id="IPR011990">
    <property type="entry name" value="TPR-like_helical_dom_sf"/>
</dbReference>
<dbReference type="SMART" id="SM00028">
    <property type="entry name" value="TPR"/>
    <property type="match status" value="4"/>
</dbReference>
<keyword evidence="2" id="KW-0472">Membrane</keyword>
<reference evidence="3" key="1">
    <citation type="journal article" date="2020" name="mSystems">
        <title>Genome- and Community-Level Interaction Insights into Carbon Utilization and Element Cycling Functions of Hydrothermarchaeota in Hydrothermal Sediment.</title>
        <authorList>
            <person name="Zhou Z."/>
            <person name="Liu Y."/>
            <person name="Xu W."/>
            <person name="Pan J."/>
            <person name="Luo Z.H."/>
            <person name="Li M."/>
        </authorList>
    </citation>
    <scope>NUCLEOTIDE SEQUENCE [LARGE SCALE GENOMIC DNA]</scope>
    <source>
        <strain evidence="3">HyVt-460</strain>
    </source>
</reference>
<organism evidence="3">
    <name type="scientific">Caldithrix abyssi</name>
    <dbReference type="NCBI Taxonomy" id="187145"/>
    <lineage>
        <taxon>Bacteria</taxon>
        <taxon>Pseudomonadati</taxon>
        <taxon>Calditrichota</taxon>
        <taxon>Calditrichia</taxon>
        <taxon>Calditrichales</taxon>
        <taxon>Calditrichaceae</taxon>
        <taxon>Caldithrix</taxon>
    </lineage>
</organism>
<protein>
    <submittedName>
        <fullName evidence="3">Tetratricopeptide repeat protein</fullName>
    </submittedName>
</protein>
<dbReference type="EMBL" id="DRLI01000100">
    <property type="protein sequence ID" value="HHM01882.1"/>
    <property type="molecule type" value="Genomic_DNA"/>
</dbReference>